<accession>A0ABV5G002</accession>
<evidence type="ECO:0000313" key="2">
    <source>
        <dbReference type="EMBL" id="MFB9072270.1"/>
    </source>
</evidence>
<sequence>MVLLDRREEGCISRVASGGEPRGSLLASGSGSHGDGSPARHRVRQALLRVSGAARCSHSQKARRPLVHLRQAGAW</sequence>
<reference evidence="2 3" key="1">
    <citation type="submission" date="2024-09" db="EMBL/GenBank/DDBJ databases">
        <authorList>
            <person name="Sun Q."/>
            <person name="Mori K."/>
        </authorList>
    </citation>
    <scope>NUCLEOTIDE SEQUENCE [LARGE SCALE GENOMIC DNA]</scope>
    <source>
        <strain evidence="2 3">CCM 7609</strain>
    </source>
</reference>
<gene>
    <name evidence="2" type="ORF">ACFFX0_14090</name>
</gene>
<dbReference type="EMBL" id="JBHMFI010000001">
    <property type="protein sequence ID" value="MFB9072270.1"/>
    <property type="molecule type" value="Genomic_DNA"/>
</dbReference>
<comment type="caution">
    <text evidence="2">The sequence shown here is derived from an EMBL/GenBank/DDBJ whole genome shotgun (WGS) entry which is preliminary data.</text>
</comment>
<name>A0ABV5G002_9MICC</name>
<evidence type="ECO:0000256" key="1">
    <source>
        <dbReference type="SAM" id="MobiDB-lite"/>
    </source>
</evidence>
<organism evidence="2 3">
    <name type="scientific">Citricoccus parietis</name>
    <dbReference type="NCBI Taxonomy" id="592307"/>
    <lineage>
        <taxon>Bacteria</taxon>
        <taxon>Bacillati</taxon>
        <taxon>Actinomycetota</taxon>
        <taxon>Actinomycetes</taxon>
        <taxon>Micrococcales</taxon>
        <taxon>Micrococcaceae</taxon>
        <taxon>Citricoccus</taxon>
    </lineage>
</organism>
<evidence type="ECO:0000313" key="3">
    <source>
        <dbReference type="Proteomes" id="UP001589575"/>
    </source>
</evidence>
<dbReference type="Proteomes" id="UP001589575">
    <property type="component" value="Unassembled WGS sequence"/>
</dbReference>
<protein>
    <submittedName>
        <fullName evidence="2">Uncharacterized protein</fullName>
    </submittedName>
</protein>
<proteinExistence type="predicted"/>
<feature type="region of interest" description="Disordered" evidence="1">
    <location>
        <begin position="14"/>
        <end position="40"/>
    </location>
</feature>
<keyword evidence="3" id="KW-1185">Reference proteome</keyword>